<dbReference type="Proteomes" id="UP000008281">
    <property type="component" value="Unassembled WGS sequence"/>
</dbReference>
<feature type="region of interest" description="Disordered" evidence="1">
    <location>
        <begin position="404"/>
        <end position="423"/>
    </location>
</feature>
<reference evidence="2" key="1">
    <citation type="submission" date="2007-07" db="EMBL/GenBank/DDBJ databases">
        <title>PCAP assembly of the Caenorhabditis remanei genome.</title>
        <authorList>
            <consortium name="The Caenorhabditis remanei Sequencing Consortium"/>
            <person name="Wilson R.K."/>
        </authorList>
    </citation>
    <scope>NUCLEOTIDE SEQUENCE [LARGE SCALE GENOMIC DNA]</scope>
    <source>
        <strain evidence="2">PB4641</strain>
    </source>
</reference>
<evidence type="ECO:0000313" key="2">
    <source>
        <dbReference type="EMBL" id="EFO85887.1"/>
    </source>
</evidence>
<feature type="compositionally biased region" description="Polar residues" evidence="1">
    <location>
        <begin position="134"/>
        <end position="145"/>
    </location>
</feature>
<feature type="region of interest" description="Disordered" evidence="1">
    <location>
        <begin position="713"/>
        <end position="766"/>
    </location>
</feature>
<dbReference type="HOGENOM" id="CLU_305935_0_0_1"/>
<feature type="compositionally biased region" description="Polar residues" evidence="1">
    <location>
        <begin position="582"/>
        <end position="591"/>
    </location>
</feature>
<organism evidence="3">
    <name type="scientific">Caenorhabditis remanei</name>
    <name type="common">Caenorhabditis vulgaris</name>
    <dbReference type="NCBI Taxonomy" id="31234"/>
    <lineage>
        <taxon>Eukaryota</taxon>
        <taxon>Metazoa</taxon>
        <taxon>Ecdysozoa</taxon>
        <taxon>Nematoda</taxon>
        <taxon>Chromadorea</taxon>
        <taxon>Rhabditida</taxon>
        <taxon>Rhabditina</taxon>
        <taxon>Rhabditomorpha</taxon>
        <taxon>Rhabditoidea</taxon>
        <taxon>Rhabditidae</taxon>
        <taxon>Peloderinae</taxon>
        <taxon>Caenorhabditis</taxon>
    </lineage>
</organism>
<dbReference type="AlphaFoldDB" id="E3LH58"/>
<feature type="compositionally biased region" description="Basic and acidic residues" evidence="1">
    <location>
        <begin position="268"/>
        <end position="281"/>
    </location>
</feature>
<feature type="compositionally biased region" description="Basic and acidic residues" evidence="1">
    <location>
        <begin position="410"/>
        <end position="421"/>
    </location>
</feature>
<feature type="region of interest" description="Disordered" evidence="1">
    <location>
        <begin position="1183"/>
        <end position="1210"/>
    </location>
</feature>
<name>E3LH58_CAERE</name>
<feature type="region of interest" description="Disordered" evidence="1">
    <location>
        <begin position="1043"/>
        <end position="1073"/>
    </location>
</feature>
<gene>
    <name evidence="2" type="ORF">CRE_02068</name>
</gene>
<feature type="region of interest" description="Disordered" evidence="1">
    <location>
        <begin position="266"/>
        <end position="292"/>
    </location>
</feature>
<feature type="region of interest" description="Disordered" evidence="1">
    <location>
        <begin position="582"/>
        <end position="602"/>
    </location>
</feature>
<sequence length="1210" mass="136582">MVRGRFLIIDDLYQTGISGPASELATTICRSVLFELFQKQYACAIYYTDNFKDPRLPTVQSPRRGQNRTKSRKRSHDRYRAPRSRMSNRSHHRSSSFSSDENDKDIYHPSRHHRVHKTPSIDSSTTDSQTSSTHNAVPQTPLPDSTSHRSVIEALMYELFKANERSGITSPNVHQSELLMSLKTHIEQMIVLQQTQDDRNVESPVKPPIEIQTPNELSAEKLDNGTDCYRSEQTVLFEQLVTDNTTQNVTQEDQLDVPMQHVVVESSADSKEEINDTETQHSDGTSNQEKSEFGAETIDQALSESQVQECMDVTEPQNTVEPEVVDETATVQMETDDKTLASSFSELNDCQDPAVVSEPISTEQNLVEMETNNSENGFVEKPVEATVNSVVENVSEQSAIDEDEVNYVHSSREDSEVKQPEDCPTQVTQLFVDVNIAQTMASLPQQSEFPKKNDEVIAQVNDTTETRAESSTVPIRVTPPTPTVSIAGVTPALQQLQIGQAVSQDTETRNNLQLISWNQAAPGLPESNASLLLQKRKDLVAQPTSTLPVSKVYLKDIPHGKVIFNENNIRMGLYPVHLPSRTDSSPVIPSSAPNPSPPHTFSPLSVSVVPPNQPILRQEGPIQFPQNLIHQPTLNQFLQHQQNMINAQLRMHHQPMIAQHPPNGMNWNMIEATQSMNAYLSSPISQRVGGHNPNQLLPSPLLTFPSQPFESQVNSNTSLVHQKIPARVLKTSDNDPSKESGYTPPTGSTAAPPHVSPATGTIPTVTPTDIQSPIGNAAMEPSKRKQPEIEYHPVFNSAQCRMINFGADISDEELKRRQNEAIRDNLPPCPPGIYQLGRPFSSGLVRFYRKDSFERGVELVLPTQLDDERKYRQLYTEGRVVLPNLSHQPGWKFGQKGIHPSIREKMKQPNRQPVTAMHPKLQHHGVQNLHPRRRQNESVQKVQQNDNEQHKAKVARLKQNMGPITENGVAVFNTPRTFPGQITERRQVIGVPSNETALQKKEKPFTRISDYQDRRNPQVEFIDLTGDEEEETTVGIDASLQNISISSDRQNPVGKANLETGEPRQLQQNVSEQKDKSIRVEHSEVFNQHHPTKQFFPPDYKKYDVTKTPRARVLKITPTNPYPLIHPVRRTKQKHTKVQLERLKEIYEMYKQHKIVEYDYAQLGQPISLAAFQVKQYINNQKAADRRKERKTQKVEKSKNSYGFNDDNQQ</sequence>
<evidence type="ECO:0000256" key="1">
    <source>
        <dbReference type="SAM" id="MobiDB-lite"/>
    </source>
</evidence>
<accession>E3LH58</accession>
<protein>
    <submittedName>
        <fullName evidence="2">Uncharacterized protein</fullName>
    </submittedName>
</protein>
<keyword evidence="3" id="KW-1185">Reference proteome</keyword>
<feature type="region of interest" description="Disordered" evidence="1">
    <location>
        <begin position="922"/>
        <end position="952"/>
    </location>
</feature>
<feature type="region of interest" description="Disordered" evidence="1">
    <location>
        <begin position="54"/>
        <end position="146"/>
    </location>
</feature>
<feature type="compositionally biased region" description="Low complexity" evidence="1">
    <location>
        <begin position="118"/>
        <end position="133"/>
    </location>
</feature>
<feature type="compositionally biased region" description="Polar residues" evidence="1">
    <location>
        <begin position="1200"/>
        <end position="1210"/>
    </location>
</feature>
<proteinExistence type="predicted"/>
<feature type="compositionally biased region" description="Polar residues" evidence="1">
    <location>
        <begin position="937"/>
        <end position="946"/>
    </location>
</feature>
<feature type="compositionally biased region" description="Basic and acidic residues" evidence="1">
    <location>
        <begin position="1183"/>
        <end position="1199"/>
    </location>
</feature>
<feature type="compositionally biased region" description="Basic residues" evidence="1">
    <location>
        <begin position="65"/>
        <end position="94"/>
    </location>
</feature>
<evidence type="ECO:0000313" key="3">
    <source>
        <dbReference type="Proteomes" id="UP000008281"/>
    </source>
</evidence>
<dbReference type="EMBL" id="DS268408">
    <property type="protein sequence ID" value="EFO85887.1"/>
    <property type="molecule type" value="Genomic_DNA"/>
</dbReference>